<evidence type="ECO:0000313" key="2">
    <source>
        <dbReference type="Proteomes" id="UP000287394"/>
    </source>
</evidence>
<protein>
    <submittedName>
        <fullName evidence="1">Uncharacterized protein</fullName>
    </submittedName>
</protein>
<dbReference type="KEGG" id="ccot:CCAX7_25950"/>
<name>A0A402CVU9_9BACT</name>
<dbReference type="EMBL" id="AP025739">
    <property type="protein sequence ID" value="BDI30544.1"/>
    <property type="molecule type" value="Genomic_DNA"/>
</dbReference>
<evidence type="ECO:0000313" key="1">
    <source>
        <dbReference type="EMBL" id="BDI30544.1"/>
    </source>
</evidence>
<organism evidence="1 2">
    <name type="scientific">Capsulimonas corticalis</name>
    <dbReference type="NCBI Taxonomy" id="2219043"/>
    <lineage>
        <taxon>Bacteria</taxon>
        <taxon>Bacillati</taxon>
        <taxon>Armatimonadota</taxon>
        <taxon>Armatimonadia</taxon>
        <taxon>Capsulimonadales</taxon>
        <taxon>Capsulimonadaceae</taxon>
        <taxon>Capsulimonas</taxon>
    </lineage>
</organism>
<keyword evidence="2" id="KW-1185">Reference proteome</keyword>
<sequence length="115" mass="12590">MEAMQNTDLAERITAFLSGITPPTDTPEGRAWLREGKELSAIAPEVFLEALKVGAVGAQTNAQLALRANDYEVWDFGEPSHSLYSIKTPSGEAYTIGPEQHKTFWPVIAPSSMRL</sequence>
<reference evidence="1 2" key="1">
    <citation type="journal article" date="2019" name="Int. J. Syst. Evol. Microbiol.">
        <title>Capsulimonas corticalis gen. nov., sp. nov., an aerobic capsulated bacterium, of a novel bacterial order, Capsulimonadales ord. nov., of the class Armatimonadia of the phylum Armatimonadetes.</title>
        <authorList>
            <person name="Li J."/>
            <person name="Kudo C."/>
            <person name="Tonouchi A."/>
        </authorList>
    </citation>
    <scope>NUCLEOTIDE SEQUENCE [LARGE SCALE GENOMIC DNA]</scope>
    <source>
        <strain evidence="1 2">AX-7</strain>
    </source>
</reference>
<gene>
    <name evidence="1" type="ORF">CCAX7_25950</name>
</gene>
<accession>A0A402CVU9</accession>
<dbReference type="AlphaFoldDB" id="A0A402CVU9"/>
<proteinExistence type="predicted"/>
<dbReference type="Proteomes" id="UP000287394">
    <property type="component" value="Chromosome"/>
</dbReference>